<protein>
    <recommendedName>
        <fullName evidence="3">XPG-I domain-containing protein</fullName>
    </recommendedName>
</protein>
<sequence>MPIRNFERELNNRHLIKKYGLSILKNATIGIDGAWFVRKYTPINKTKSILMDGFCAEVISSVQSLVESMDQIGCRIVWIWNGISPKLKARKAPEKRRMESVQNGWKYYRDNELELAAKSWNVAFDYEEVKNAINPILSQGKVEIVNAPYLAAAQGAYMEKRAYISMFFGSTDYFLFSGAEELIIDFEFTPTNENKKVTGIQHATLSSACEEYCITRECACDIFLLLGCEYCPTIPIHSLVFKFSTIIKSYKLVSVPEKLLKMKESATGEKEDTIKTFVETYFEARKSIKHHPVLNEKGELVLLSEVDVPNDLNTIFGKRIADAFYSLFFRRIISLEYITGLVMGGVDVICSPAIFEAIHPLIASLYRATPLFPSGLMPLPSTSTDINTECKLSSSEETFEKATAPIDELLNYSLKQSSDLPLALQWLIILLDRADSSMLDKVFLFNSVHLEIENSDEIDWEVFECGESFKFALSTVKNKLKLDKPERAIDSVSINYANGWRMEEILVLCRKKKINMLSPDQIGLIEKNLDYITKLQKFFSDNVNSARHKRELDILVKCIKGEPCPI</sequence>
<dbReference type="Proteomes" id="UP000002872">
    <property type="component" value="Unassembled WGS sequence"/>
</dbReference>
<dbReference type="PANTHER" id="PTHR11081:SF32">
    <property type="entry name" value="POST-TRANSCRIPTIONAL REGULATOR MKT1"/>
    <property type="match status" value="1"/>
</dbReference>
<proteinExistence type="predicted"/>
<dbReference type="OrthoDB" id="17262at2759"/>
<dbReference type="VEuPathDB" id="MicrosporidiaDB:NEQG_01779"/>
<dbReference type="AlphaFoldDB" id="I3EGI8"/>
<name>I3EGI8_NEMP3</name>
<dbReference type="EMBL" id="GL870879">
    <property type="protein sequence ID" value="EIJ88335.1"/>
    <property type="molecule type" value="Genomic_DNA"/>
</dbReference>
<organism evidence="1 2">
    <name type="scientific">Nematocida parisii (strain ERTm3)</name>
    <name type="common">Nematode killer fungus</name>
    <dbReference type="NCBI Taxonomy" id="935791"/>
    <lineage>
        <taxon>Eukaryota</taxon>
        <taxon>Fungi</taxon>
        <taxon>Fungi incertae sedis</taxon>
        <taxon>Microsporidia</taxon>
        <taxon>Nematocida</taxon>
    </lineage>
</organism>
<dbReference type="SUPFAM" id="SSF88723">
    <property type="entry name" value="PIN domain-like"/>
    <property type="match status" value="1"/>
</dbReference>
<accession>I3EGI8</accession>
<dbReference type="InterPro" id="IPR029060">
    <property type="entry name" value="PIN-like_dom_sf"/>
</dbReference>
<reference evidence="1" key="1">
    <citation type="submission" date="2011-01" db="EMBL/GenBank/DDBJ databases">
        <title>The Genome Sequence of Nematocida parisii strain ERTm3.</title>
        <authorList>
            <consortium name="The Broad Institute Genome Sequencing Platform"/>
            <consortium name="The Broad Institute Genome Sequencing Center for Infectious Disease"/>
            <person name="Cuomo C."/>
            <person name="Troemel E."/>
            <person name="Young S.K."/>
            <person name="Zeng Q."/>
            <person name="Gargeya S."/>
            <person name="Fitzgerald M."/>
            <person name="Haas B."/>
            <person name="Abouelleil A."/>
            <person name="Alvarado L."/>
            <person name="Arachchi H.M."/>
            <person name="Berlin A."/>
            <person name="Chapman S.B."/>
            <person name="Gearin G."/>
            <person name="Goldberg J."/>
            <person name="Griggs A."/>
            <person name="Gujja S."/>
            <person name="Hansen M."/>
            <person name="Heiman D."/>
            <person name="Howarth C."/>
            <person name="Larimer J."/>
            <person name="Lui A."/>
            <person name="MacDonald P.J.P."/>
            <person name="McCowen C."/>
            <person name="Montmayeur A."/>
            <person name="Murphy C."/>
            <person name="Neiman D."/>
            <person name="Pearson M."/>
            <person name="Priest M."/>
            <person name="Roberts A."/>
            <person name="Saif S."/>
            <person name="Shea T."/>
            <person name="Sisk P."/>
            <person name="Stolte C."/>
            <person name="Sykes S."/>
            <person name="Wortman J."/>
            <person name="Nusbaum C."/>
            <person name="Birren B."/>
        </authorList>
    </citation>
    <scope>NUCLEOTIDE SEQUENCE</scope>
    <source>
        <strain evidence="1">ERTm3</strain>
    </source>
</reference>
<dbReference type="Gene3D" id="3.40.50.1010">
    <property type="entry name" value="5'-nuclease"/>
    <property type="match status" value="1"/>
</dbReference>
<gene>
    <name evidence="1" type="ORF">NEQG_01779</name>
</gene>
<dbReference type="InterPro" id="IPR006084">
    <property type="entry name" value="XPG/Rad2"/>
</dbReference>
<evidence type="ECO:0000313" key="2">
    <source>
        <dbReference type="Proteomes" id="UP000002872"/>
    </source>
</evidence>
<evidence type="ECO:0008006" key="3">
    <source>
        <dbReference type="Google" id="ProtNLM"/>
    </source>
</evidence>
<dbReference type="OMA" id="WRMEEIL"/>
<dbReference type="PANTHER" id="PTHR11081">
    <property type="entry name" value="FLAP ENDONUCLEASE FAMILY MEMBER"/>
    <property type="match status" value="1"/>
</dbReference>
<dbReference type="STRING" id="935791.I3EGI8"/>
<evidence type="ECO:0000313" key="1">
    <source>
        <dbReference type="EMBL" id="EIJ88335.1"/>
    </source>
</evidence>
<dbReference type="HOGENOM" id="CLU_482400_0_0_1"/>
<dbReference type="InParanoid" id="I3EGI8"/>
<keyword evidence="2" id="KW-1185">Reference proteome</keyword>
<dbReference type="GO" id="GO:0017108">
    <property type="term" value="F:5'-flap endonuclease activity"/>
    <property type="evidence" value="ECO:0007669"/>
    <property type="project" value="TreeGrafter"/>
</dbReference>